<comment type="subcellular location">
    <subcellularLocation>
        <location evidence="1 11">Cell outer membrane</location>
        <topology evidence="1 11">Multi-pass membrane protein</topology>
    </subcellularLocation>
</comment>
<reference evidence="16 17" key="1">
    <citation type="submission" date="2018-09" db="EMBL/GenBank/DDBJ databases">
        <title>Altererythrobacter sp.Ery1 and Ery12, the genome sequencing of novel strains in genus Alterythrobacter.</title>
        <authorList>
            <person name="Cheng H."/>
            <person name="Wu Y.-H."/>
            <person name="Fang C."/>
            <person name="Xu X.-W."/>
        </authorList>
    </citation>
    <scope>NUCLEOTIDE SEQUENCE [LARGE SCALE GENOMIC DNA]</scope>
    <source>
        <strain evidence="16 17">Ery12</strain>
    </source>
</reference>
<dbReference type="InterPro" id="IPR000531">
    <property type="entry name" value="Beta-barrel_TonB"/>
</dbReference>
<dbReference type="SUPFAM" id="SSF56935">
    <property type="entry name" value="Porins"/>
    <property type="match status" value="1"/>
</dbReference>
<dbReference type="GO" id="GO:0006826">
    <property type="term" value="P:iron ion transport"/>
    <property type="evidence" value="ECO:0007669"/>
    <property type="project" value="UniProtKB-KW"/>
</dbReference>
<gene>
    <name evidence="16" type="ORF">D6858_08175</name>
</gene>
<keyword evidence="17" id="KW-1185">Reference proteome</keyword>
<keyword evidence="6" id="KW-0408">Iron</keyword>
<dbReference type="PROSITE" id="PS52016">
    <property type="entry name" value="TONB_DEPENDENT_REC_3"/>
    <property type="match status" value="1"/>
</dbReference>
<evidence type="ECO:0000256" key="8">
    <source>
        <dbReference type="ARBA" id="ARBA00023077"/>
    </source>
</evidence>
<dbReference type="EMBL" id="RAHJ01000018">
    <property type="protein sequence ID" value="RJX67918.1"/>
    <property type="molecule type" value="Genomic_DNA"/>
</dbReference>
<keyword evidence="10 11" id="KW-0998">Cell outer membrane</keyword>
<keyword evidence="2 11" id="KW-0813">Transport</keyword>
<dbReference type="GO" id="GO:0009279">
    <property type="term" value="C:cell outer membrane"/>
    <property type="evidence" value="ECO:0007669"/>
    <property type="project" value="UniProtKB-SubCell"/>
</dbReference>
<dbReference type="InterPro" id="IPR039426">
    <property type="entry name" value="TonB-dep_rcpt-like"/>
</dbReference>
<evidence type="ECO:0000256" key="6">
    <source>
        <dbReference type="ARBA" id="ARBA00023004"/>
    </source>
</evidence>
<evidence type="ECO:0000256" key="2">
    <source>
        <dbReference type="ARBA" id="ARBA00022448"/>
    </source>
</evidence>
<evidence type="ECO:0000256" key="5">
    <source>
        <dbReference type="ARBA" id="ARBA00022692"/>
    </source>
</evidence>
<keyword evidence="3 11" id="KW-1134">Transmembrane beta strand</keyword>
<comment type="caution">
    <text evidence="16">The sequence shown here is derived from an EMBL/GenBank/DDBJ whole genome shotgun (WGS) entry which is preliminary data.</text>
</comment>
<evidence type="ECO:0000256" key="4">
    <source>
        <dbReference type="ARBA" id="ARBA00022496"/>
    </source>
</evidence>
<dbReference type="InterPro" id="IPR012910">
    <property type="entry name" value="Plug_dom"/>
</dbReference>
<evidence type="ECO:0000256" key="9">
    <source>
        <dbReference type="ARBA" id="ARBA00023136"/>
    </source>
</evidence>
<keyword evidence="13" id="KW-0732">Signal</keyword>
<keyword evidence="8 12" id="KW-0798">TonB box</keyword>
<keyword evidence="7" id="KW-0406">Ion transport</keyword>
<proteinExistence type="inferred from homology"/>
<evidence type="ECO:0000259" key="15">
    <source>
        <dbReference type="Pfam" id="PF07715"/>
    </source>
</evidence>
<dbReference type="InterPro" id="IPR036942">
    <property type="entry name" value="Beta-barrel_TonB_sf"/>
</dbReference>
<keyword evidence="16" id="KW-0675">Receptor</keyword>
<dbReference type="PANTHER" id="PTHR32552">
    <property type="entry name" value="FERRICHROME IRON RECEPTOR-RELATED"/>
    <property type="match status" value="1"/>
</dbReference>
<evidence type="ECO:0000256" key="12">
    <source>
        <dbReference type="RuleBase" id="RU003357"/>
    </source>
</evidence>
<keyword evidence="5 11" id="KW-0812">Transmembrane</keyword>
<evidence type="ECO:0000256" key="1">
    <source>
        <dbReference type="ARBA" id="ARBA00004571"/>
    </source>
</evidence>
<dbReference type="Pfam" id="PF07715">
    <property type="entry name" value="Plug"/>
    <property type="match status" value="1"/>
</dbReference>
<evidence type="ECO:0000313" key="16">
    <source>
        <dbReference type="EMBL" id="RJX67918.1"/>
    </source>
</evidence>
<evidence type="ECO:0000256" key="3">
    <source>
        <dbReference type="ARBA" id="ARBA00022452"/>
    </source>
</evidence>
<feature type="domain" description="TonB-dependent receptor plug" evidence="15">
    <location>
        <begin position="57"/>
        <end position="170"/>
    </location>
</feature>
<comment type="similarity">
    <text evidence="11 12">Belongs to the TonB-dependent receptor family.</text>
</comment>
<dbReference type="AlphaFoldDB" id="A0A419R1R7"/>
<dbReference type="Proteomes" id="UP000284322">
    <property type="component" value="Unassembled WGS sequence"/>
</dbReference>
<dbReference type="Gene3D" id="2.40.170.20">
    <property type="entry name" value="TonB-dependent receptor, beta-barrel domain"/>
    <property type="match status" value="1"/>
</dbReference>
<name>A0A419R1R7_9SPHN</name>
<protein>
    <submittedName>
        <fullName evidence="16">TonB-dependent receptor</fullName>
    </submittedName>
</protein>
<dbReference type="PANTHER" id="PTHR32552:SF81">
    <property type="entry name" value="TONB-DEPENDENT OUTER MEMBRANE RECEPTOR"/>
    <property type="match status" value="1"/>
</dbReference>
<keyword evidence="9 11" id="KW-0472">Membrane</keyword>
<accession>A0A419R1R7</accession>
<sequence>MVSSIMRHKVLGAVSLLALGTTSPALAQEAPEQSTDQKADEFAGAIVVTATRRDEKLSDVPINIAAFSRDTLDALGTKSVDDLARITPNLQFSRQQFGSGNRSFISIRGIRSTVGTATTGIYIDDTPIQIRTVRSATNTNAYPQVFDLERIEVLKGPQGTLFGAGSEGGTVRFITPEPSLTETHGYGRAEVSHTEGGEMSYEAGLALSVPIAEDNFALRASGWYRRDGGYVDRVNPSTGAMIQENANRQESYAGRLAFKIRAGEDVTITPSVFHQRVSADDSGIFWQSLSDIDEGDFRAGNALASPFDDRFTLAAVKIDADLGNVALVSNSSYFTRNMASYPNYTEYVWHLLSGQSIPLDPSMTFDADYLSGQDVYTQEVRLQSTDAQARLNWTVGAYYSHATQNDFEGINGSSLVTMIPMLTGGLTIEDVFGVPLYQGYAFYDNQKSVDEQIAAFAQIDYRLMDTLKLTAGMRVSHVRFSFDSLVAGPQNGATVTTTGEQSETPVTPKIGLSWEPNDDHLFYASASKGFRPGGAQGAVGTASCGTDLADLGLDRAPTSYGSDEVWSYEVGAKNSLLGGKLSLDTSVFWIDWSRIQARVTLPSCGLGFITNVGSATSRGVDFAASLKLGGLSLNGGVGYVDATYDDTLVVGTSTIVTEGQRIARSPWSVSASGQYDFPIGNVDGYARVNYQFRSAGSQTPSIVIGYDGAIPGDPATHFVGIRAGVRTSTVNLSVFVDNVFNELPNYLSRQFRSSDLFYGSTVRPRTAGITVTSNF</sequence>
<evidence type="ECO:0000313" key="17">
    <source>
        <dbReference type="Proteomes" id="UP000284322"/>
    </source>
</evidence>
<evidence type="ECO:0000256" key="7">
    <source>
        <dbReference type="ARBA" id="ARBA00023065"/>
    </source>
</evidence>
<evidence type="ECO:0000256" key="10">
    <source>
        <dbReference type="ARBA" id="ARBA00023237"/>
    </source>
</evidence>
<organism evidence="16 17">
    <name type="scientific">Tsuneonella suprasediminis</name>
    <dbReference type="NCBI Taxonomy" id="2306996"/>
    <lineage>
        <taxon>Bacteria</taxon>
        <taxon>Pseudomonadati</taxon>
        <taxon>Pseudomonadota</taxon>
        <taxon>Alphaproteobacteria</taxon>
        <taxon>Sphingomonadales</taxon>
        <taxon>Erythrobacteraceae</taxon>
        <taxon>Tsuneonella</taxon>
    </lineage>
</organism>
<feature type="domain" description="TonB-dependent receptor-like beta-barrel" evidence="14">
    <location>
        <begin position="288"/>
        <end position="739"/>
    </location>
</feature>
<keyword evidence="4" id="KW-0410">Iron transport</keyword>
<evidence type="ECO:0000256" key="13">
    <source>
        <dbReference type="SAM" id="SignalP"/>
    </source>
</evidence>
<feature type="signal peptide" evidence="13">
    <location>
        <begin position="1"/>
        <end position="27"/>
    </location>
</feature>
<dbReference type="Pfam" id="PF00593">
    <property type="entry name" value="TonB_dep_Rec_b-barrel"/>
    <property type="match status" value="1"/>
</dbReference>
<feature type="chain" id="PRO_5019085772" evidence="13">
    <location>
        <begin position="28"/>
        <end position="775"/>
    </location>
</feature>
<evidence type="ECO:0000259" key="14">
    <source>
        <dbReference type="Pfam" id="PF00593"/>
    </source>
</evidence>
<evidence type="ECO:0000256" key="11">
    <source>
        <dbReference type="PROSITE-ProRule" id="PRU01360"/>
    </source>
</evidence>